<dbReference type="EMBL" id="KN822029">
    <property type="protein sequence ID" value="KIM64303.1"/>
    <property type="molecule type" value="Genomic_DNA"/>
</dbReference>
<proteinExistence type="predicted"/>
<name>A0A0C2ZRZ1_9AGAM</name>
<gene>
    <name evidence="2" type="ORF">SCLCIDRAFT_1213404</name>
</gene>
<sequence>MQLAQSQAQSRGLWGSEHNSIGNKFSDRCKVEGGEASDLPQFHMTYSRERFTRDHSVSRIFLGGEK</sequence>
<accession>A0A0C2ZRZ1</accession>
<dbReference type="HOGENOM" id="CLU_2832674_0_0_1"/>
<keyword evidence="3" id="KW-1185">Reference proteome</keyword>
<dbReference type="Proteomes" id="UP000053989">
    <property type="component" value="Unassembled WGS sequence"/>
</dbReference>
<dbReference type="InParanoid" id="A0A0C2ZRZ1"/>
<protein>
    <submittedName>
        <fullName evidence="2">Uncharacterized protein</fullName>
    </submittedName>
</protein>
<dbReference type="AlphaFoldDB" id="A0A0C2ZRZ1"/>
<evidence type="ECO:0000256" key="1">
    <source>
        <dbReference type="SAM" id="MobiDB-lite"/>
    </source>
</evidence>
<reference evidence="3" key="2">
    <citation type="submission" date="2015-01" db="EMBL/GenBank/DDBJ databases">
        <title>Evolutionary Origins and Diversification of the Mycorrhizal Mutualists.</title>
        <authorList>
            <consortium name="DOE Joint Genome Institute"/>
            <consortium name="Mycorrhizal Genomics Consortium"/>
            <person name="Kohler A."/>
            <person name="Kuo A."/>
            <person name="Nagy L.G."/>
            <person name="Floudas D."/>
            <person name="Copeland A."/>
            <person name="Barry K.W."/>
            <person name="Cichocki N."/>
            <person name="Veneault-Fourrey C."/>
            <person name="LaButti K."/>
            <person name="Lindquist E.A."/>
            <person name="Lipzen A."/>
            <person name="Lundell T."/>
            <person name="Morin E."/>
            <person name="Murat C."/>
            <person name="Riley R."/>
            <person name="Ohm R."/>
            <person name="Sun H."/>
            <person name="Tunlid A."/>
            <person name="Henrissat B."/>
            <person name="Grigoriev I.V."/>
            <person name="Hibbett D.S."/>
            <person name="Martin F."/>
        </authorList>
    </citation>
    <scope>NUCLEOTIDE SEQUENCE [LARGE SCALE GENOMIC DNA]</scope>
    <source>
        <strain evidence="3">Foug A</strain>
    </source>
</reference>
<reference evidence="2 3" key="1">
    <citation type="submission" date="2014-04" db="EMBL/GenBank/DDBJ databases">
        <authorList>
            <consortium name="DOE Joint Genome Institute"/>
            <person name="Kuo A."/>
            <person name="Kohler A."/>
            <person name="Nagy L.G."/>
            <person name="Floudas D."/>
            <person name="Copeland A."/>
            <person name="Barry K.W."/>
            <person name="Cichocki N."/>
            <person name="Veneault-Fourrey C."/>
            <person name="LaButti K."/>
            <person name="Lindquist E.A."/>
            <person name="Lipzen A."/>
            <person name="Lundell T."/>
            <person name="Morin E."/>
            <person name="Murat C."/>
            <person name="Sun H."/>
            <person name="Tunlid A."/>
            <person name="Henrissat B."/>
            <person name="Grigoriev I.V."/>
            <person name="Hibbett D.S."/>
            <person name="Martin F."/>
            <person name="Nordberg H.P."/>
            <person name="Cantor M.N."/>
            <person name="Hua S.X."/>
        </authorList>
    </citation>
    <scope>NUCLEOTIDE SEQUENCE [LARGE SCALE GENOMIC DNA]</scope>
    <source>
        <strain evidence="2 3">Foug A</strain>
    </source>
</reference>
<feature type="region of interest" description="Disordered" evidence="1">
    <location>
        <begin position="1"/>
        <end position="26"/>
    </location>
</feature>
<evidence type="ECO:0000313" key="2">
    <source>
        <dbReference type="EMBL" id="KIM64303.1"/>
    </source>
</evidence>
<organism evidence="2 3">
    <name type="scientific">Scleroderma citrinum Foug A</name>
    <dbReference type="NCBI Taxonomy" id="1036808"/>
    <lineage>
        <taxon>Eukaryota</taxon>
        <taxon>Fungi</taxon>
        <taxon>Dikarya</taxon>
        <taxon>Basidiomycota</taxon>
        <taxon>Agaricomycotina</taxon>
        <taxon>Agaricomycetes</taxon>
        <taxon>Agaricomycetidae</taxon>
        <taxon>Boletales</taxon>
        <taxon>Sclerodermatineae</taxon>
        <taxon>Sclerodermataceae</taxon>
        <taxon>Scleroderma</taxon>
    </lineage>
</organism>
<evidence type="ECO:0000313" key="3">
    <source>
        <dbReference type="Proteomes" id="UP000053989"/>
    </source>
</evidence>
<feature type="compositionally biased region" description="Polar residues" evidence="1">
    <location>
        <begin position="1"/>
        <end position="10"/>
    </location>
</feature>